<protein>
    <recommendedName>
        <fullName evidence="1">DUF6576 domain-containing protein</fullName>
    </recommendedName>
</protein>
<sequence length="78" mass="9036">MLLLITFLVVGALVYLFTRRSQPPRYELGDYSIDDQYNAGRKLRQEEVDRLLEKVARKGMQGLSARERALLKEHAESL</sequence>
<accession>A0A4R4E5S0</accession>
<evidence type="ECO:0000313" key="3">
    <source>
        <dbReference type="Proteomes" id="UP000295164"/>
    </source>
</evidence>
<evidence type="ECO:0000259" key="1">
    <source>
        <dbReference type="Pfam" id="PF20216"/>
    </source>
</evidence>
<name>A0A4R4E5S0_9BACT</name>
<feature type="domain" description="DUF6576" evidence="1">
    <location>
        <begin position="31"/>
        <end position="76"/>
    </location>
</feature>
<dbReference type="OrthoDB" id="9807874at2"/>
<dbReference type="Pfam" id="PF20216">
    <property type="entry name" value="DUF6576"/>
    <property type="match status" value="1"/>
</dbReference>
<organism evidence="2 3">
    <name type="scientific">Flaviaesturariibacter aridisoli</name>
    <dbReference type="NCBI Taxonomy" id="2545761"/>
    <lineage>
        <taxon>Bacteria</taxon>
        <taxon>Pseudomonadati</taxon>
        <taxon>Bacteroidota</taxon>
        <taxon>Chitinophagia</taxon>
        <taxon>Chitinophagales</taxon>
        <taxon>Chitinophagaceae</taxon>
        <taxon>Flaviaestuariibacter</taxon>
    </lineage>
</organism>
<dbReference type="RefSeq" id="WP_131850351.1">
    <property type="nucleotide sequence ID" value="NZ_SKFH01000001.1"/>
</dbReference>
<dbReference type="EMBL" id="SKFH01000001">
    <property type="protein sequence ID" value="TCZ74996.1"/>
    <property type="molecule type" value="Genomic_DNA"/>
</dbReference>
<reference evidence="2 3" key="1">
    <citation type="submission" date="2019-03" db="EMBL/GenBank/DDBJ databases">
        <authorList>
            <person name="Kim M.K.M."/>
        </authorList>
    </citation>
    <scope>NUCLEOTIDE SEQUENCE [LARGE SCALE GENOMIC DNA]</scope>
    <source>
        <strain evidence="2 3">17J68-15</strain>
    </source>
</reference>
<proteinExistence type="predicted"/>
<dbReference type="InterPro" id="IPR046483">
    <property type="entry name" value="DUF6576"/>
</dbReference>
<evidence type="ECO:0000313" key="2">
    <source>
        <dbReference type="EMBL" id="TCZ74996.1"/>
    </source>
</evidence>
<dbReference type="AlphaFoldDB" id="A0A4R4E5S0"/>
<gene>
    <name evidence="2" type="ORF">E0486_01435</name>
</gene>
<comment type="caution">
    <text evidence="2">The sequence shown here is derived from an EMBL/GenBank/DDBJ whole genome shotgun (WGS) entry which is preliminary data.</text>
</comment>
<keyword evidence="3" id="KW-1185">Reference proteome</keyword>
<dbReference type="Proteomes" id="UP000295164">
    <property type="component" value="Unassembled WGS sequence"/>
</dbReference>